<sequence length="114" mass="12240">MTCTGVGKALLAHAEAELLEEVLHRPLRRLTPYSIVDPARLKDEIRRIRTTGVAYEREEARLGIARIAAPIFRGGTVVAAVSIAAPATRFHPPRPAPAVKTAALGVSRAPLKAM</sequence>
<dbReference type="Proteomes" id="UP000248544">
    <property type="component" value="Unassembled WGS sequence"/>
</dbReference>
<dbReference type="InterPro" id="IPR050707">
    <property type="entry name" value="HTH_MetabolicPath_Reg"/>
</dbReference>
<evidence type="ECO:0000313" key="2">
    <source>
        <dbReference type="EMBL" id="PZG56631.1"/>
    </source>
</evidence>
<dbReference type="GO" id="GO:0045892">
    <property type="term" value="P:negative regulation of DNA-templated transcription"/>
    <property type="evidence" value="ECO:0007669"/>
    <property type="project" value="TreeGrafter"/>
</dbReference>
<reference evidence="2 3" key="1">
    <citation type="submission" date="2018-01" db="EMBL/GenBank/DDBJ databases">
        <title>Draft genome sequence of Sphaerisporangium sp. 7K107.</title>
        <authorList>
            <person name="Sahin N."/>
            <person name="Saygin H."/>
            <person name="Ay H."/>
        </authorList>
    </citation>
    <scope>NUCLEOTIDE SEQUENCE [LARGE SCALE GENOMIC DNA]</scope>
    <source>
        <strain evidence="2 3">7K107</strain>
    </source>
</reference>
<dbReference type="GO" id="GO:0003700">
    <property type="term" value="F:DNA-binding transcription factor activity"/>
    <property type="evidence" value="ECO:0007669"/>
    <property type="project" value="TreeGrafter"/>
</dbReference>
<dbReference type="SUPFAM" id="SSF55781">
    <property type="entry name" value="GAF domain-like"/>
    <property type="match status" value="1"/>
</dbReference>
<name>A0A2W2H7G6_9ACTN</name>
<dbReference type="PANTHER" id="PTHR30136:SF24">
    <property type="entry name" value="HTH-TYPE TRANSCRIPTIONAL REPRESSOR ALLR"/>
    <property type="match status" value="1"/>
</dbReference>
<protein>
    <recommendedName>
        <fullName evidence="1">IclR-ED domain-containing protein</fullName>
    </recommendedName>
</protein>
<organism evidence="2 3">
    <name type="scientific">Spongiactinospora gelatinilytica</name>
    <dbReference type="NCBI Taxonomy" id="2666298"/>
    <lineage>
        <taxon>Bacteria</taxon>
        <taxon>Bacillati</taxon>
        <taxon>Actinomycetota</taxon>
        <taxon>Actinomycetes</taxon>
        <taxon>Streptosporangiales</taxon>
        <taxon>Streptosporangiaceae</taxon>
        <taxon>Spongiactinospora</taxon>
    </lineage>
</organism>
<dbReference type="GO" id="GO:0003677">
    <property type="term" value="F:DNA binding"/>
    <property type="evidence" value="ECO:0007669"/>
    <property type="project" value="TreeGrafter"/>
</dbReference>
<dbReference type="InterPro" id="IPR029016">
    <property type="entry name" value="GAF-like_dom_sf"/>
</dbReference>
<dbReference type="PANTHER" id="PTHR30136">
    <property type="entry name" value="HELIX-TURN-HELIX TRANSCRIPTIONAL REGULATOR, ICLR FAMILY"/>
    <property type="match status" value="1"/>
</dbReference>
<gene>
    <name evidence="2" type="ORF">C1I98_00860</name>
</gene>
<accession>A0A2W2H7G6</accession>
<proteinExistence type="predicted"/>
<feature type="domain" description="IclR-ED" evidence="1">
    <location>
        <begin position="1"/>
        <end position="114"/>
    </location>
</feature>
<dbReference type="AlphaFoldDB" id="A0A2W2H7G6"/>
<evidence type="ECO:0000313" key="3">
    <source>
        <dbReference type="Proteomes" id="UP000248544"/>
    </source>
</evidence>
<dbReference type="Gene3D" id="3.30.450.40">
    <property type="match status" value="1"/>
</dbReference>
<dbReference type="PROSITE" id="PS51078">
    <property type="entry name" value="ICLR_ED"/>
    <property type="match status" value="1"/>
</dbReference>
<comment type="caution">
    <text evidence="2">The sequence shown here is derived from an EMBL/GenBank/DDBJ whole genome shotgun (WGS) entry which is preliminary data.</text>
</comment>
<dbReference type="EMBL" id="POUA01000004">
    <property type="protein sequence ID" value="PZG56631.1"/>
    <property type="molecule type" value="Genomic_DNA"/>
</dbReference>
<dbReference type="Pfam" id="PF01614">
    <property type="entry name" value="IclR_C"/>
    <property type="match status" value="1"/>
</dbReference>
<evidence type="ECO:0000259" key="1">
    <source>
        <dbReference type="PROSITE" id="PS51078"/>
    </source>
</evidence>
<dbReference type="InterPro" id="IPR014757">
    <property type="entry name" value="Tscrpt_reg_IclR_C"/>
</dbReference>
<keyword evidence="3" id="KW-1185">Reference proteome</keyword>